<evidence type="ECO:0000313" key="2">
    <source>
        <dbReference type="EMBL" id="TSB01381.1"/>
    </source>
</evidence>
<gene>
    <name evidence="2" type="ORF">FOM92_09240</name>
</gene>
<evidence type="ECO:0000259" key="1">
    <source>
        <dbReference type="Pfam" id="PF09356"/>
    </source>
</evidence>
<dbReference type="Proteomes" id="UP000320160">
    <property type="component" value="Unassembled WGS sequence"/>
</dbReference>
<protein>
    <submittedName>
        <fullName evidence="2">DUF2163 domain-containing protein</fullName>
    </submittedName>
</protein>
<dbReference type="InterPro" id="IPR011928">
    <property type="entry name" value="Phage_phiJL001_Gp84"/>
</dbReference>
<dbReference type="Pfam" id="PF09356">
    <property type="entry name" value="Phage_BR0599"/>
    <property type="match status" value="1"/>
</dbReference>
<feature type="domain" description="Bacteriophage phiJL001 Gp84 C-terminal" evidence="1">
    <location>
        <begin position="187"/>
        <end position="264"/>
    </location>
</feature>
<dbReference type="OrthoDB" id="1633386at2"/>
<dbReference type="InterPro" id="IPR018964">
    <property type="entry name" value="Phage_phiJL001_Gp84_C"/>
</dbReference>
<proteinExistence type="predicted"/>
<organism evidence="2 3">
    <name type="scientific">Sphingorhabdus contaminans</name>
    <dbReference type="NCBI Taxonomy" id="1343899"/>
    <lineage>
        <taxon>Bacteria</taxon>
        <taxon>Pseudomonadati</taxon>
        <taxon>Pseudomonadota</taxon>
        <taxon>Alphaproteobacteria</taxon>
        <taxon>Sphingomonadales</taxon>
        <taxon>Sphingomonadaceae</taxon>
        <taxon>Sphingorhabdus</taxon>
    </lineage>
</organism>
<dbReference type="Pfam" id="PF09931">
    <property type="entry name" value="Phage_phiJL001_Gp84_N"/>
    <property type="match status" value="1"/>
</dbReference>
<dbReference type="AlphaFoldDB" id="A0A553W9N6"/>
<reference evidence="2 3" key="1">
    <citation type="submission" date="2019-07" db="EMBL/GenBank/DDBJ databases">
        <authorList>
            <person name="Park M."/>
        </authorList>
    </citation>
    <scope>NUCLEOTIDE SEQUENCE [LARGE SCALE GENOMIC DNA]</scope>
    <source>
        <strain evidence="2 3">KCTC32445</strain>
    </source>
</reference>
<dbReference type="EMBL" id="VKKU01000002">
    <property type="protein sequence ID" value="TSB01381.1"/>
    <property type="molecule type" value="Genomic_DNA"/>
</dbReference>
<evidence type="ECO:0000313" key="3">
    <source>
        <dbReference type="Proteomes" id="UP000320160"/>
    </source>
</evidence>
<comment type="caution">
    <text evidence="2">The sequence shown here is derived from an EMBL/GenBank/DDBJ whole genome shotgun (WGS) entry which is preliminary data.</text>
</comment>
<dbReference type="NCBIfam" id="TIGR02218">
    <property type="entry name" value="phg_TIGR02218"/>
    <property type="match status" value="1"/>
</dbReference>
<sequence length="273" mass="29806">MENAVQHSVTTLAYGWRLERSDGVTLGFTSHDKDIWHQDLLLRASPGLKPTTIVENLGLDGDGLDVHGALTSDAITADDLAAGRWDGAYLEIFLFDWMEPETEPQLLASGELGSVSFSGSAFGAEFLGSKQVFERSVAPYTSPSCRAHFCDAACGLNPARFRHPLRLKQAEGSRWHLDDMPHFERNAFAYGTLRIMDGPQCGQCFDLLGSDESCVTLASPPRKTPSPGTRMLLFEGCDKQLATCAMRFGNALNFRGEPFLPGNDVLTRFPGAS</sequence>
<accession>A0A553W9N6</accession>
<dbReference type="RefSeq" id="WP_143776591.1">
    <property type="nucleotide sequence ID" value="NZ_VKKU01000002.1"/>
</dbReference>
<name>A0A553W9N6_9SPHN</name>
<keyword evidence="3" id="KW-1185">Reference proteome</keyword>